<name>X0S2E1_9ZZZZ</name>
<sequence length="104" mass="12115">ARQYAKAQKIDDASPYKPNSFDVLESIGGSNKKVITFLKEIIQNDWGIPRWEAIEVLCRINDLTADEIIIQIIQGKYHPKYLDHELDIKHIEQIKGKNFIQRHT</sequence>
<dbReference type="AlphaFoldDB" id="X0S2E1"/>
<feature type="non-terminal residue" evidence="1">
    <location>
        <position position="1"/>
    </location>
</feature>
<evidence type="ECO:0000313" key="1">
    <source>
        <dbReference type="EMBL" id="GAF70097.1"/>
    </source>
</evidence>
<dbReference type="EMBL" id="BARS01003915">
    <property type="protein sequence ID" value="GAF70097.1"/>
    <property type="molecule type" value="Genomic_DNA"/>
</dbReference>
<protein>
    <submittedName>
        <fullName evidence="1">Uncharacterized protein</fullName>
    </submittedName>
</protein>
<reference evidence="1" key="1">
    <citation type="journal article" date="2014" name="Front. Microbiol.">
        <title>High frequency of phylogenetically diverse reductive dehalogenase-homologous genes in deep subseafloor sedimentary metagenomes.</title>
        <authorList>
            <person name="Kawai M."/>
            <person name="Futagami T."/>
            <person name="Toyoda A."/>
            <person name="Takaki Y."/>
            <person name="Nishi S."/>
            <person name="Hori S."/>
            <person name="Arai W."/>
            <person name="Tsubouchi T."/>
            <person name="Morono Y."/>
            <person name="Uchiyama I."/>
            <person name="Ito T."/>
            <person name="Fujiyama A."/>
            <person name="Inagaki F."/>
            <person name="Takami H."/>
        </authorList>
    </citation>
    <scope>NUCLEOTIDE SEQUENCE</scope>
    <source>
        <strain evidence="1">Expedition CK06-06</strain>
    </source>
</reference>
<accession>X0S2E1</accession>
<proteinExistence type="predicted"/>
<comment type="caution">
    <text evidence="1">The sequence shown here is derived from an EMBL/GenBank/DDBJ whole genome shotgun (WGS) entry which is preliminary data.</text>
</comment>
<organism evidence="1">
    <name type="scientific">marine sediment metagenome</name>
    <dbReference type="NCBI Taxonomy" id="412755"/>
    <lineage>
        <taxon>unclassified sequences</taxon>
        <taxon>metagenomes</taxon>
        <taxon>ecological metagenomes</taxon>
    </lineage>
</organism>
<gene>
    <name evidence="1" type="ORF">S01H1_07611</name>
</gene>